<sequence>MEEGRWLTGKVTGGDAAVASRWRTDGGSGEWRLETVARGRNAQVAGGGVELNVITAHVFEKPKWIEAASNISVCTTPSCASSPGCSTMK</sequence>
<proteinExistence type="predicted"/>
<name>A0A3P6CBE5_BRAOL</name>
<evidence type="ECO:0000313" key="1">
    <source>
        <dbReference type="EMBL" id="VDD07915.1"/>
    </source>
</evidence>
<accession>A0A3P6CBE5</accession>
<reference evidence="1" key="1">
    <citation type="submission" date="2018-11" db="EMBL/GenBank/DDBJ databases">
        <authorList>
            <consortium name="Genoscope - CEA"/>
            <person name="William W."/>
        </authorList>
    </citation>
    <scope>NUCLEOTIDE SEQUENCE</scope>
</reference>
<gene>
    <name evidence="1" type="ORF">BOLC4T23749H</name>
</gene>
<dbReference type="AlphaFoldDB" id="A0A3P6CBE5"/>
<protein>
    <submittedName>
        <fullName evidence="1">Uncharacterized protein</fullName>
    </submittedName>
</protein>
<dbReference type="EMBL" id="LR031873">
    <property type="protein sequence ID" value="VDD07915.1"/>
    <property type="molecule type" value="Genomic_DNA"/>
</dbReference>
<organism evidence="1">
    <name type="scientific">Brassica oleracea</name>
    <name type="common">Wild cabbage</name>
    <dbReference type="NCBI Taxonomy" id="3712"/>
    <lineage>
        <taxon>Eukaryota</taxon>
        <taxon>Viridiplantae</taxon>
        <taxon>Streptophyta</taxon>
        <taxon>Embryophyta</taxon>
        <taxon>Tracheophyta</taxon>
        <taxon>Spermatophyta</taxon>
        <taxon>Magnoliopsida</taxon>
        <taxon>eudicotyledons</taxon>
        <taxon>Gunneridae</taxon>
        <taxon>Pentapetalae</taxon>
        <taxon>rosids</taxon>
        <taxon>malvids</taxon>
        <taxon>Brassicales</taxon>
        <taxon>Brassicaceae</taxon>
        <taxon>Brassiceae</taxon>
        <taxon>Brassica</taxon>
    </lineage>
</organism>